<reference evidence="13 14" key="1">
    <citation type="submission" date="2021-01" db="EMBL/GenBank/DDBJ databases">
        <title>Whole genome shotgun sequence of Microbispora amethystogenes NBRC 101907.</title>
        <authorList>
            <person name="Komaki H."/>
            <person name="Tamura T."/>
        </authorList>
    </citation>
    <scope>NUCLEOTIDE SEQUENCE [LARGE SCALE GENOMIC DNA]</scope>
    <source>
        <strain evidence="13 14">NBRC 101907</strain>
    </source>
</reference>
<keyword evidence="4" id="KW-0808">Transferase</keyword>
<feature type="region of interest" description="Disordered" evidence="9">
    <location>
        <begin position="725"/>
        <end position="778"/>
    </location>
</feature>
<feature type="compositionally biased region" description="Basic and acidic residues" evidence="9">
    <location>
        <begin position="756"/>
        <end position="778"/>
    </location>
</feature>
<feature type="transmembrane region" description="Helical" evidence="10">
    <location>
        <begin position="92"/>
        <end position="111"/>
    </location>
</feature>
<dbReference type="EMBL" id="BOOB01000046">
    <property type="protein sequence ID" value="GIH35567.1"/>
    <property type="molecule type" value="Genomic_DNA"/>
</dbReference>
<dbReference type="InterPro" id="IPR050482">
    <property type="entry name" value="Sensor_HK_TwoCompSys"/>
</dbReference>
<name>A0ABQ4FL91_9ACTN</name>
<keyword evidence="6" id="KW-0418">Kinase</keyword>
<gene>
    <name evidence="13" type="ORF">Mam01_57310</name>
</gene>
<feature type="transmembrane region" description="Helical" evidence="10">
    <location>
        <begin position="123"/>
        <end position="143"/>
    </location>
</feature>
<organism evidence="13 14">
    <name type="scientific">Microbispora amethystogenes</name>
    <dbReference type="NCBI Taxonomy" id="1427754"/>
    <lineage>
        <taxon>Bacteria</taxon>
        <taxon>Bacillati</taxon>
        <taxon>Actinomycetota</taxon>
        <taxon>Actinomycetes</taxon>
        <taxon>Streptosporangiales</taxon>
        <taxon>Streptosporangiaceae</taxon>
        <taxon>Microbispora</taxon>
    </lineage>
</organism>
<dbReference type="Gene3D" id="3.30.565.10">
    <property type="entry name" value="Histidine kinase-like ATPase, C-terminal domain"/>
    <property type="match status" value="1"/>
</dbReference>
<evidence type="ECO:0000259" key="11">
    <source>
        <dbReference type="Pfam" id="PF02518"/>
    </source>
</evidence>
<dbReference type="SUPFAM" id="SSF55874">
    <property type="entry name" value="ATPase domain of HSP90 chaperone/DNA topoisomerase II/histidine kinase"/>
    <property type="match status" value="1"/>
</dbReference>
<proteinExistence type="predicted"/>
<dbReference type="EC" id="2.7.13.3" evidence="2"/>
<dbReference type="Pfam" id="PF07730">
    <property type="entry name" value="HisKA_3"/>
    <property type="match status" value="1"/>
</dbReference>
<evidence type="ECO:0000256" key="10">
    <source>
        <dbReference type="SAM" id="Phobius"/>
    </source>
</evidence>
<evidence type="ECO:0000256" key="1">
    <source>
        <dbReference type="ARBA" id="ARBA00000085"/>
    </source>
</evidence>
<evidence type="ECO:0000259" key="12">
    <source>
        <dbReference type="Pfam" id="PF07730"/>
    </source>
</evidence>
<dbReference type="Proteomes" id="UP000651728">
    <property type="component" value="Unassembled WGS sequence"/>
</dbReference>
<feature type="transmembrane region" description="Helical" evidence="10">
    <location>
        <begin position="245"/>
        <end position="267"/>
    </location>
</feature>
<keyword evidence="5" id="KW-0547">Nucleotide-binding</keyword>
<evidence type="ECO:0000256" key="8">
    <source>
        <dbReference type="ARBA" id="ARBA00023012"/>
    </source>
</evidence>
<dbReference type="RefSeq" id="WP_204288219.1">
    <property type="nucleotide sequence ID" value="NZ_BAABEJ010000001.1"/>
</dbReference>
<dbReference type="SUPFAM" id="SSF55781">
    <property type="entry name" value="GAF domain-like"/>
    <property type="match status" value="1"/>
</dbReference>
<dbReference type="CDD" id="cd16917">
    <property type="entry name" value="HATPase_UhpB-NarQ-NarX-like"/>
    <property type="match status" value="1"/>
</dbReference>
<feature type="transmembrane region" description="Helical" evidence="10">
    <location>
        <begin position="58"/>
        <end position="80"/>
    </location>
</feature>
<dbReference type="InterPro" id="IPR011712">
    <property type="entry name" value="Sig_transdc_His_kin_sub3_dim/P"/>
</dbReference>
<comment type="caution">
    <text evidence="13">The sequence shown here is derived from an EMBL/GenBank/DDBJ whole genome shotgun (WGS) entry which is preliminary data.</text>
</comment>
<keyword evidence="10" id="KW-1133">Transmembrane helix</keyword>
<evidence type="ECO:0000256" key="2">
    <source>
        <dbReference type="ARBA" id="ARBA00012438"/>
    </source>
</evidence>
<evidence type="ECO:0000256" key="4">
    <source>
        <dbReference type="ARBA" id="ARBA00022679"/>
    </source>
</evidence>
<sequence length="778" mass="80252">MRRTAWAVCALSLLLIAAALVLGHRNGAGLFAQSHLLFVAACALVGGLIAAARPGNAVGWLMAVCGLCFALLDATGHYALAGLPFATPMAWPQTWLWVPANLSVAAVPAFFPSGRPSSPRWRAALWTIAGVSAVMTAVSALLPGPSHQVGWGTPLPNPLAVPALAAAAPFVEPLTTALMGALFLAGAGDLVRRARRGDAGERAQLKWLAYAAGLAGLIVAGRLAAGLSDGDPRSIWPVTSAFWEVMGTFAACLLPAAAAVAVLRHGLFDIDLVINRTLVYVLLSACVFGGYVLVVTYLGAVFRAADGLPVSVAAAGVVAVVFAPLRERLQRAVNLVMYGRRDDPYAALALLGRRLEEAAEPGAVLAAAARSVAEALRLPHVAVEVAGGPTHAYGVPSPGSVRLPLVHRGEPVGDLVLSPRPGESELGGRDRRVLADLARQTGIAVHAVRLSADLQRSRERLVAAREEERRRLRRDLHDGLGPTLAALTMRAEAVQDMVQDMVRDPDALAMLEEIMTDARTAMADVRTLVEGLRPPALDTLGLAGAIRSHAARLPGAEVGVEIEGTLPALPAAVEVAAYRIAAEALANARRHAGAGRVRVRLGMAGGGRADVLELEVADEGGEPYAADTADMAGTAGTADVAGTGAGDPAAARPGVGTASMRERAAELGGTCHIGPRPGGGTRVLARLPVHDTAPDTARNTVRDTALSTARDTALSTARNTALSTARNTALSTARDTAGDTTRAIAPDMPQDLVRGSGRDSGHHSGREAGDGADPRAAG</sequence>
<feature type="transmembrane region" description="Helical" evidence="10">
    <location>
        <begin position="33"/>
        <end position="51"/>
    </location>
</feature>
<keyword evidence="3" id="KW-0597">Phosphoprotein</keyword>
<evidence type="ECO:0000256" key="7">
    <source>
        <dbReference type="ARBA" id="ARBA00022840"/>
    </source>
</evidence>
<dbReference type="InterPro" id="IPR003594">
    <property type="entry name" value="HATPase_dom"/>
</dbReference>
<dbReference type="PANTHER" id="PTHR24421">
    <property type="entry name" value="NITRATE/NITRITE SENSOR PROTEIN NARX-RELATED"/>
    <property type="match status" value="1"/>
</dbReference>
<protein>
    <recommendedName>
        <fullName evidence="2">histidine kinase</fullName>
        <ecNumber evidence="2">2.7.13.3</ecNumber>
    </recommendedName>
</protein>
<feature type="domain" description="Signal transduction histidine kinase subgroup 3 dimerisation and phosphoacceptor" evidence="12">
    <location>
        <begin position="468"/>
        <end position="537"/>
    </location>
</feature>
<keyword evidence="7" id="KW-0067">ATP-binding</keyword>
<evidence type="ECO:0000256" key="6">
    <source>
        <dbReference type="ARBA" id="ARBA00022777"/>
    </source>
</evidence>
<feature type="domain" description="Histidine kinase/HSP90-like ATPase" evidence="11">
    <location>
        <begin position="574"/>
        <end position="689"/>
    </location>
</feature>
<keyword evidence="14" id="KW-1185">Reference proteome</keyword>
<accession>A0ABQ4FL91</accession>
<evidence type="ECO:0000313" key="13">
    <source>
        <dbReference type="EMBL" id="GIH35567.1"/>
    </source>
</evidence>
<evidence type="ECO:0000313" key="14">
    <source>
        <dbReference type="Proteomes" id="UP000651728"/>
    </source>
</evidence>
<dbReference type="Pfam" id="PF02518">
    <property type="entry name" value="HATPase_c"/>
    <property type="match status" value="1"/>
</dbReference>
<feature type="transmembrane region" description="Helical" evidence="10">
    <location>
        <begin position="279"/>
        <end position="302"/>
    </location>
</feature>
<feature type="transmembrane region" description="Helical" evidence="10">
    <location>
        <begin position="163"/>
        <end position="186"/>
    </location>
</feature>
<keyword evidence="8" id="KW-0902">Two-component regulatory system</keyword>
<dbReference type="InterPro" id="IPR036890">
    <property type="entry name" value="HATPase_C_sf"/>
</dbReference>
<dbReference type="PANTHER" id="PTHR24421:SF10">
    <property type="entry name" value="NITRATE_NITRITE SENSOR PROTEIN NARQ"/>
    <property type="match status" value="1"/>
</dbReference>
<evidence type="ECO:0000256" key="3">
    <source>
        <dbReference type="ARBA" id="ARBA00022553"/>
    </source>
</evidence>
<keyword evidence="10" id="KW-0472">Membrane</keyword>
<evidence type="ECO:0000256" key="5">
    <source>
        <dbReference type="ARBA" id="ARBA00022741"/>
    </source>
</evidence>
<feature type="compositionally biased region" description="Low complexity" evidence="9">
    <location>
        <begin position="732"/>
        <end position="745"/>
    </location>
</feature>
<feature type="transmembrane region" description="Helical" evidence="10">
    <location>
        <begin position="207"/>
        <end position="225"/>
    </location>
</feature>
<keyword evidence="10" id="KW-0812">Transmembrane</keyword>
<comment type="catalytic activity">
    <reaction evidence="1">
        <text>ATP + protein L-histidine = ADP + protein N-phospho-L-histidine.</text>
        <dbReference type="EC" id="2.7.13.3"/>
    </reaction>
</comment>
<dbReference type="Gene3D" id="1.20.5.1930">
    <property type="match status" value="1"/>
</dbReference>
<evidence type="ECO:0000256" key="9">
    <source>
        <dbReference type="SAM" id="MobiDB-lite"/>
    </source>
</evidence>